<dbReference type="AlphaFoldDB" id="X0Y0E8"/>
<evidence type="ECO:0000313" key="1">
    <source>
        <dbReference type="EMBL" id="GAG49135.1"/>
    </source>
</evidence>
<sequence length="190" mass="19911">MPVKLNQSTAITIQLGPFLDKTDGVTAEVGLGDLTVEISKAGAAFAARNSGDAVAHDAEGWYRVPLDATDTNTLGSLVLQAQDAATHLPVWREMVVMPEQDEVSTVDMFLGLIQESTNSVVIVGPFISKTTKLPLTALTVGNITCGIIKSAGGNTVVVLTAAAGNNDMTHIANGYWLVEITATNTNTEGR</sequence>
<comment type="caution">
    <text evidence="1">The sequence shown here is derived from an EMBL/GenBank/DDBJ whole genome shotgun (WGS) entry which is preliminary data.</text>
</comment>
<protein>
    <submittedName>
        <fullName evidence="1">Uncharacterized protein</fullName>
    </submittedName>
</protein>
<proteinExistence type="predicted"/>
<dbReference type="EMBL" id="BARS01053149">
    <property type="protein sequence ID" value="GAG49135.1"/>
    <property type="molecule type" value="Genomic_DNA"/>
</dbReference>
<name>X0Y0E8_9ZZZZ</name>
<organism evidence="1">
    <name type="scientific">marine sediment metagenome</name>
    <dbReference type="NCBI Taxonomy" id="412755"/>
    <lineage>
        <taxon>unclassified sequences</taxon>
        <taxon>metagenomes</taxon>
        <taxon>ecological metagenomes</taxon>
    </lineage>
</organism>
<reference evidence="1" key="1">
    <citation type="journal article" date="2014" name="Front. Microbiol.">
        <title>High frequency of phylogenetically diverse reductive dehalogenase-homologous genes in deep subseafloor sedimentary metagenomes.</title>
        <authorList>
            <person name="Kawai M."/>
            <person name="Futagami T."/>
            <person name="Toyoda A."/>
            <person name="Takaki Y."/>
            <person name="Nishi S."/>
            <person name="Hori S."/>
            <person name="Arai W."/>
            <person name="Tsubouchi T."/>
            <person name="Morono Y."/>
            <person name="Uchiyama I."/>
            <person name="Ito T."/>
            <person name="Fujiyama A."/>
            <person name="Inagaki F."/>
            <person name="Takami H."/>
        </authorList>
    </citation>
    <scope>NUCLEOTIDE SEQUENCE</scope>
    <source>
        <strain evidence="1">Expedition CK06-06</strain>
    </source>
</reference>
<accession>X0Y0E8</accession>
<gene>
    <name evidence="1" type="ORF">S01H1_78919</name>
</gene>
<feature type="non-terminal residue" evidence="1">
    <location>
        <position position="190"/>
    </location>
</feature>